<dbReference type="InterPro" id="IPR018511">
    <property type="entry name" value="Hemolysin-typ_Ca-bd_CS"/>
</dbReference>
<gene>
    <name evidence="6" type="ORF">SAMN05216552_102689</name>
</gene>
<dbReference type="Gene3D" id="2.150.10.10">
    <property type="entry name" value="Serralysin-like metalloprotease, C-terminal"/>
    <property type="match status" value="4"/>
</dbReference>
<organism evidence="6 7">
    <name type="scientific">Pseudoduganella namucuonensis</name>
    <dbReference type="NCBI Taxonomy" id="1035707"/>
    <lineage>
        <taxon>Bacteria</taxon>
        <taxon>Pseudomonadati</taxon>
        <taxon>Pseudomonadota</taxon>
        <taxon>Betaproteobacteria</taxon>
        <taxon>Burkholderiales</taxon>
        <taxon>Oxalobacteraceae</taxon>
        <taxon>Telluria group</taxon>
        <taxon>Pseudoduganella</taxon>
    </lineage>
</organism>
<dbReference type="OrthoDB" id="480426at2"/>
<dbReference type="Proteomes" id="UP000199391">
    <property type="component" value="Unassembled WGS sequence"/>
</dbReference>
<evidence type="ECO:0000256" key="2">
    <source>
        <dbReference type="ARBA" id="ARBA00022525"/>
    </source>
</evidence>
<dbReference type="NCBIfam" id="TIGR03661">
    <property type="entry name" value="T1SS_VCA0849"/>
    <property type="match status" value="1"/>
</dbReference>
<dbReference type="InterPro" id="IPR032812">
    <property type="entry name" value="SbsA_Ig"/>
</dbReference>
<evidence type="ECO:0000313" key="6">
    <source>
        <dbReference type="EMBL" id="SFV07306.1"/>
    </source>
</evidence>
<dbReference type="EMBL" id="FPBO01000026">
    <property type="protein sequence ID" value="SFV07306.1"/>
    <property type="molecule type" value="Genomic_DNA"/>
</dbReference>
<dbReference type="RefSeq" id="WP_093558064.1">
    <property type="nucleotide sequence ID" value="NZ_FPBO01000026.1"/>
</dbReference>
<dbReference type="Pfam" id="PF00353">
    <property type="entry name" value="HemolysinCabind"/>
    <property type="match status" value="4"/>
</dbReference>
<evidence type="ECO:0000259" key="5">
    <source>
        <dbReference type="Pfam" id="PF13946"/>
    </source>
</evidence>
<dbReference type="PROSITE" id="PS00330">
    <property type="entry name" value="HEMOLYSIN_CALCIUM"/>
    <property type="match status" value="4"/>
</dbReference>
<dbReference type="InterPro" id="IPR011049">
    <property type="entry name" value="Serralysin-like_metalloprot_C"/>
</dbReference>
<evidence type="ECO:0000259" key="4">
    <source>
        <dbReference type="Pfam" id="PF13205"/>
    </source>
</evidence>
<sequence>MTTLSLTSIAFATGVPEPKANIILTFNAPVTAGSGEIVLRSVYNDGFPVLTEDIATSGRITIAGNTVTLDPSVDLSFGGRYQVIFPSGLLRDAAGGTLDQAYDTVVATSLSPVALRLDGTGGEDRLVGSNLADTLSGNGGNDDLEGWDGNDTLHGGGDNDTLLGGDGDDLLFGGDGNDNLYDDSGDNVLSGGAGNDFLTAARGTNKLSGGAGDDVLVVNGGAIMDGGDGDDLLHVNSADSDVTASGGAGRDVFAFAPRLASVVTITDFATGAGGDVLDPYQLFSDAPAANLFTTGHLRLQQSGGDTLVQIDLDGAAGQQSGFRTVVALRNTKADTLTSDNFAQGMSPSGSSKGMTLHGTAERDYLYGGVLDDTLDGGAGDDLLVGGAGNDALDGGAGRDLFWSDAGNDVVAGGAGLDSASYTALLSSVRITQVDGATRVEDLLGNQGTDLLTGVERIRFSDLSWALDVGIDGDAGKVYRLYQAAFDRKPDAAGLGYWLSVTEFGSSMESVASSFTQSAEFRKLYGDTPTNAELVTRYYSNVLHRAPDAGGYAYWVDVLDRQLASASQVLNHFSESRENVDAVAKIIGGGFEYKPFTWSID</sequence>
<dbReference type="InterPro" id="IPR025282">
    <property type="entry name" value="DUF4214"/>
</dbReference>
<dbReference type="InterPro" id="IPR050557">
    <property type="entry name" value="RTX_toxin/Mannuronan_C5-epim"/>
</dbReference>
<dbReference type="Gene3D" id="1.10.3130.20">
    <property type="entry name" value="Phycobilisome linker domain"/>
    <property type="match status" value="1"/>
</dbReference>
<dbReference type="GO" id="GO:0005509">
    <property type="term" value="F:calcium ion binding"/>
    <property type="evidence" value="ECO:0007669"/>
    <property type="project" value="InterPro"/>
</dbReference>
<feature type="domain" description="DUF4214" evidence="5">
    <location>
        <begin position="511"/>
        <end position="580"/>
    </location>
</feature>
<dbReference type="GO" id="GO:0005576">
    <property type="term" value="C:extracellular region"/>
    <property type="evidence" value="ECO:0007669"/>
    <property type="project" value="UniProtKB-SubCell"/>
</dbReference>
<keyword evidence="2" id="KW-0964">Secreted</keyword>
<comment type="subcellular location">
    <subcellularLocation>
        <location evidence="1">Secreted</location>
    </subcellularLocation>
</comment>
<name>A0A1I7LCN0_9BURK</name>
<dbReference type="PANTHER" id="PTHR38340:SF1">
    <property type="entry name" value="S-LAYER PROTEIN"/>
    <property type="match status" value="1"/>
</dbReference>
<keyword evidence="3" id="KW-0732">Signal</keyword>
<protein>
    <submittedName>
        <fullName evidence="6">Type I secretion C-terminal target domain (VC_A0849 subclass)</fullName>
    </submittedName>
</protein>
<keyword evidence="7" id="KW-1185">Reference proteome</keyword>
<dbReference type="Pfam" id="PF13946">
    <property type="entry name" value="DUF4214"/>
    <property type="match status" value="1"/>
</dbReference>
<evidence type="ECO:0000256" key="1">
    <source>
        <dbReference type="ARBA" id="ARBA00004613"/>
    </source>
</evidence>
<reference evidence="7" key="1">
    <citation type="submission" date="2016-10" db="EMBL/GenBank/DDBJ databases">
        <authorList>
            <person name="Varghese N."/>
            <person name="Submissions S."/>
        </authorList>
    </citation>
    <scope>NUCLEOTIDE SEQUENCE [LARGE SCALE GENOMIC DNA]</scope>
    <source>
        <strain evidence="7">CGMCC 1.11014</strain>
    </source>
</reference>
<dbReference type="PRINTS" id="PR00313">
    <property type="entry name" value="CABNDNGRPT"/>
</dbReference>
<dbReference type="PANTHER" id="PTHR38340">
    <property type="entry name" value="S-LAYER PROTEIN"/>
    <property type="match status" value="1"/>
</dbReference>
<dbReference type="SUPFAM" id="SSF51120">
    <property type="entry name" value="beta-Roll"/>
    <property type="match status" value="2"/>
</dbReference>
<dbReference type="STRING" id="1035707.SAMN05216552_102689"/>
<dbReference type="InterPro" id="IPR001343">
    <property type="entry name" value="Hemolysn_Ca-bd"/>
</dbReference>
<proteinExistence type="predicted"/>
<dbReference type="Pfam" id="PF13205">
    <property type="entry name" value="Big_5"/>
    <property type="match status" value="1"/>
</dbReference>
<dbReference type="InterPro" id="IPR038255">
    <property type="entry name" value="PBS_linker_sf"/>
</dbReference>
<evidence type="ECO:0000256" key="3">
    <source>
        <dbReference type="ARBA" id="ARBA00022729"/>
    </source>
</evidence>
<dbReference type="AlphaFoldDB" id="A0A1I7LCN0"/>
<feature type="domain" description="SbsA Ig-like" evidence="4">
    <location>
        <begin position="9"/>
        <end position="103"/>
    </location>
</feature>
<dbReference type="InterPro" id="IPR019960">
    <property type="entry name" value="T1SS_VCA0849"/>
</dbReference>
<accession>A0A1I7LCN0</accession>
<evidence type="ECO:0000313" key="7">
    <source>
        <dbReference type="Proteomes" id="UP000199391"/>
    </source>
</evidence>